<name>A0A2K9Z840_RHILE</name>
<keyword evidence="1" id="KW-0812">Transmembrane</keyword>
<keyword evidence="1" id="KW-0472">Membrane</keyword>
<dbReference type="Gene3D" id="3.40.50.410">
    <property type="entry name" value="von Willebrand factor, type A domain"/>
    <property type="match status" value="1"/>
</dbReference>
<reference evidence="3 4" key="1">
    <citation type="submission" date="2017-11" db="EMBL/GenBank/DDBJ databases">
        <title>Complete genome of Rhizobium leguminosarum Norway, an ineffective micro-symbiont.</title>
        <authorList>
            <person name="Hoffrichter A."/>
            <person name="Liang J."/>
            <person name="Brachmann A."/>
            <person name="Marin M."/>
        </authorList>
    </citation>
    <scope>NUCLEOTIDE SEQUENCE [LARGE SCALE GENOMIC DNA]</scope>
    <source>
        <strain evidence="3 4">Norway</strain>
    </source>
</reference>
<dbReference type="Pfam" id="PF00092">
    <property type="entry name" value="VWA"/>
    <property type="match status" value="1"/>
</dbReference>
<dbReference type="Proteomes" id="UP000238523">
    <property type="component" value="Chromosome"/>
</dbReference>
<dbReference type="PROSITE" id="PS50234">
    <property type="entry name" value="VWFA"/>
    <property type="match status" value="1"/>
</dbReference>
<feature type="transmembrane region" description="Helical" evidence="1">
    <location>
        <begin position="36"/>
        <end position="55"/>
    </location>
</feature>
<gene>
    <name evidence="3" type="ORF">CUJ84_Chr004097</name>
</gene>
<dbReference type="AlphaFoldDB" id="A0A2K9Z840"/>
<dbReference type="SUPFAM" id="SSF53300">
    <property type="entry name" value="vWA-like"/>
    <property type="match status" value="1"/>
</dbReference>
<evidence type="ECO:0000256" key="1">
    <source>
        <dbReference type="SAM" id="Phobius"/>
    </source>
</evidence>
<dbReference type="Pfam" id="PF13400">
    <property type="entry name" value="Tad"/>
    <property type="match status" value="1"/>
</dbReference>
<organism evidence="3 4">
    <name type="scientific">Rhizobium leguminosarum</name>
    <dbReference type="NCBI Taxonomy" id="384"/>
    <lineage>
        <taxon>Bacteria</taxon>
        <taxon>Pseudomonadati</taxon>
        <taxon>Pseudomonadota</taxon>
        <taxon>Alphaproteobacteria</taxon>
        <taxon>Hyphomicrobiales</taxon>
        <taxon>Rhizobiaceae</taxon>
        <taxon>Rhizobium/Agrobacterium group</taxon>
        <taxon>Rhizobium</taxon>
    </lineage>
</organism>
<sequence length="413" mass="43266">MANITSQGLHIRVNMMSTSSLHPCLRRMLGDRGGNFGIMTAILLPVLVGAAGLAIDFSNAILSKRELQEATDAGALAAATALANGTAPTTAAAETIAKEFVSGQMANYVGTEAMNSIKAGTSVNVNASTTATSKSYKITVNTSYTIATTPFMGVLGYKTMNIGASSSTSSGTNDTKTALSMELVLDQSGSMGDNTTTCATYSGKKCKTYVTKIDALKQAADALFTALNTADPDHSLVRTGAYSYNNGLIYNTQKTQIKSMSGMAWGTATTATYVSGITASGGTDATEPMRQATLSIAKASDGSDVETQAHVAKGNRIVSRYIILMTDGEMTGNTGEWQQSFDQNVRDQCDATKTAGIKIFSVAFMAPDKGKQLLQYCASPGGNYYEAETMEKLVASFTSIAKEATKALTLLTN</sequence>
<dbReference type="EMBL" id="CP025012">
    <property type="protein sequence ID" value="AUW44417.1"/>
    <property type="molecule type" value="Genomic_DNA"/>
</dbReference>
<feature type="domain" description="VWFA" evidence="2">
    <location>
        <begin position="180"/>
        <end position="400"/>
    </location>
</feature>
<protein>
    <recommendedName>
        <fullName evidence="2">VWFA domain-containing protein</fullName>
    </recommendedName>
</protein>
<dbReference type="InterPro" id="IPR002035">
    <property type="entry name" value="VWF_A"/>
</dbReference>
<accession>A0A2K9Z840</accession>
<evidence type="ECO:0000313" key="4">
    <source>
        <dbReference type="Proteomes" id="UP000238523"/>
    </source>
</evidence>
<evidence type="ECO:0000259" key="2">
    <source>
        <dbReference type="PROSITE" id="PS50234"/>
    </source>
</evidence>
<proteinExistence type="predicted"/>
<evidence type="ECO:0000313" key="3">
    <source>
        <dbReference type="EMBL" id="AUW44417.1"/>
    </source>
</evidence>
<dbReference type="InterPro" id="IPR028087">
    <property type="entry name" value="Tad_N"/>
</dbReference>
<dbReference type="InterPro" id="IPR036465">
    <property type="entry name" value="vWFA_dom_sf"/>
</dbReference>
<keyword evidence="1" id="KW-1133">Transmembrane helix</keyword>